<dbReference type="InterPro" id="IPR016181">
    <property type="entry name" value="Acyl_CoA_acyltransferase"/>
</dbReference>
<proteinExistence type="predicted"/>
<protein>
    <submittedName>
        <fullName evidence="2">Predicted acyltransferase</fullName>
    </submittedName>
</protein>
<organism evidence="2 3">
    <name type="scientific">Kytococcus sedentarius (strain ATCC 14392 / DSM 20547 / JCM 11482 / CCUG 33030 / NBRC 15357 / NCTC 11040 / CCM 314 / 541)</name>
    <name type="common">Micrococcus sedentarius</name>
    <dbReference type="NCBI Taxonomy" id="478801"/>
    <lineage>
        <taxon>Bacteria</taxon>
        <taxon>Bacillati</taxon>
        <taxon>Actinomycetota</taxon>
        <taxon>Actinomycetes</taxon>
        <taxon>Micrococcales</taxon>
        <taxon>Kytococcaceae</taxon>
        <taxon>Kytococcus</taxon>
    </lineage>
</organism>
<dbReference type="Gene3D" id="3.40.630.30">
    <property type="match status" value="1"/>
</dbReference>
<dbReference type="KEGG" id="kse:Ksed_11380"/>
<sequence>MTALGPQHTDEVLSLCAQDPAARVFVASRIEEGVLNARGQVLGWVAGGRLQAMVLCGANVVPVGLDERSAAALADHVGSRRALSSSLFGEVAAVRLLWEQLRPLWGPARDERWEQWSMVTSTRPAELGVRADPRVRPARLEELDLVHPAGAAMFTEEIGYPPYQGSPARYRAGFEQLISQGRTFVVVEDGRVVFKADVGSVAFGVAQVQGVWTHPSQRGRGLATGAMAGVVDQLLTDGLPAVWRPGRVPPGPVGSPRERIGTVHLYVNDYNHAARAVYERVGMRRVGTFATIIL</sequence>
<name>C7NH08_KYTSD</name>
<dbReference type="STRING" id="478801.Ksed_11380"/>
<keyword evidence="2" id="KW-0808">Transferase</keyword>
<feature type="domain" description="N-acetyltransferase" evidence="1">
    <location>
        <begin position="133"/>
        <end position="294"/>
    </location>
</feature>
<dbReference type="eggNOG" id="COG3393">
    <property type="taxonomic scope" value="Bacteria"/>
</dbReference>
<evidence type="ECO:0000259" key="1">
    <source>
        <dbReference type="PROSITE" id="PS51186"/>
    </source>
</evidence>
<dbReference type="EMBL" id="CP001686">
    <property type="protein sequence ID" value="ACV06178.1"/>
    <property type="molecule type" value="Genomic_DNA"/>
</dbReference>
<gene>
    <name evidence="2" type="ordered locus">Ksed_11380</name>
</gene>
<dbReference type="HOGENOM" id="CLU_086566_0_0_11"/>
<dbReference type="Proteomes" id="UP000006666">
    <property type="component" value="Chromosome"/>
</dbReference>
<dbReference type="AlphaFoldDB" id="C7NH08"/>
<keyword evidence="3" id="KW-1185">Reference proteome</keyword>
<dbReference type="GO" id="GO:0016747">
    <property type="term" value="F:acyltransferase activity, transferring groups other than amino-acyl groups"/>
    <property type="evidence" value="ECO:0007669"/>
    <property type="project" value="InterPro"/>
</dbReference>
<dbReference type="RefSeq" id="WP_015779123.1">
    <property type="nucleotide sequence ID" value="NC_013169.1"/>
</dbReference>
<dbReference type="Pfam" id="PF13312">
    <property type="entry name" value="DUF4081"/>
    <property type="match status" value="1"/>
</dbReference>
<dbReference type="Pfam" id="PF00583">
    <property type="entry name" value="Acetyltransf_1"/>
    <property type="match status" value="1"/>
</dbReference>
<dbReference type="InterPro" id="IPR025289">
    <property type="entry name" value="DUF4081"/>
</dbReference>
<dbReference type="PROSITE" id="PS51186">
    <property type="entry name" value="GNAT"/>
    <property type="match status" value="1"/>
</dbReference>
<evidence type="ECO:0000313" key="3">
    <source>
        <dbReference type="Proteomes" id="UP000006666"/>
    </source>
</evidence>
<evidence type="ECO:0000313" key="2">
    <source>
        <dbReference type="EMBL" id="ACV06178.1"/>
    </source>
</evidence>
<reference evidence="2 3" key="1">
    <citation type="journal article" date="2009" name="Stand. Genomic Sci.">
        <title>Complete genome sequence of Kytococcus sedentarius type strain (541).</title>
        <authorList>
            <person name="Sims D."/>
            <person name="Brettin T."/>
            <person name="Detter J.C."/>
            <person name="Han C."/>
            <person name="Lapidus A."/>
            <person name="Copeland A."/>
            <person name="Glavina Del Rio T."/>
            <person name="Nolan M."/>
            <person name="Chen F."/>
            <person name="Lucas S."/>
            <person name="Tice H."/>
            <person name="Cheng J.F."/>
            <person name="Bruce D."/>
            <person name="Goodwin L."/>
            <person name="Pitluck S."/>
            <person name="Ovchinnikova G."/>
            <person name="Pati A."/>
            <person name="Ivanova N."/>
            <person name="Mavrommatis K."/>
            <person name="Chen A."/>
            <person name="Palaniappan K."/>
            <person name="D'haeseleer P."/>
            <person name="Chain P."/>
            <person name="Bristow J."/>
            <person name="Eisen J.A."/>
            <person name="Markowitz V."/>
            <person name="Hugenholtz P."/>
            <person name="Schneider S."/>
            <person name="Goker M."/>
            <person name="Pukall R."/>
            <person name="Kyrpides N.C."/>
            <person name="Klenk H.P."/>
        </authorList>
    </citation>
    <scope>NUCLEOTIDE SEQUENCE [LARGE SCALE GENOMIC DNA]</scope>
    <source>
        <strain evidence="3">ATCC 14392 / DSM 20547 / JCM 11482 / CCUG 33030 / NBRC 15357 / NCTC 11040 / CCM 314 / 541</strain>
    </source>
</reference>
<keyword evidence="2" id="KW-0012">Acyltransferase</keyword>
<accession>C7NH08</accession>
<dbReference type="InterPro" id="IPR000182">
    <property type="entry name" value="GNAT_dom"/>
</dbReference>
<dbReference type="SUPFAM" id="SSF55729">
    <property type="entry name" value="Acyl-CoA N-acyltransferases (Nat)"/>
    <property type="match status" value="1"/>
</dbReference>